<dbReference type="Proteomes" id="UP000008136">
    <property type="component" value="Chromosome"/>
</dbReference>
<dbReference type="AlphaFoldDB" id="F2KPQ1"/>
<evidence type="ECO:0000313" key="1">
    <source>
        <dbReference type="EMBL" id="AEA47579.1"/>
    </source>
</evidence>
<organism evidence="1 2">
    <name type="scientific">Archaeoglobus veneficus (strain DSM 11195 / SNP6)</name>
    <dbReference type="NCBI Taxonomy" id="693661"/>
    <lineage>
        <taxon>Archaea</taxon>
        <taxon>Methanobacteriati</taxon>
        <taxon>Methanobacteriota</taxon>
        <taxon>Archaeoglobi</taxon>
        <taxon>Archaeoglobales</taxon>
        <taxon>Archaeoglobaceae</taxon>
        <taxon>Archaeoglobus</taxon>
    </lineage>
</organism>
<accession>F2KPQ1</accession>
<dbReference type="KEGG" id="ave:Arcve_1579"/>
<sequence>MMGELTFCEKRKSLKVMDYECWVCEENVINGGRCYPWAQWGVEKRAPWEI</sequence>
<dbReference type="RefSeq" id="WP_013684237.1">
    <property type="nucleotide sequence ID" value="NC_015320.1"/>
</dbReference>
<gene>
    <name evidence="1" type="ordered locus">Arcve_1579</name>
</gene>
<protein>
    <submittedName>
        <fullName evidence="1">Uncharacterized protein</fullName>
    </submittedName>
</protein>
<name>F2KPQ1_ARCVS</name>
<evidence type="ECO:0000313" key="2">
    <source>
        <dbReference type="Proteomes" id="UP000008136"/>
    </source>
</evidence>
<dbReference type="EMBL" id="CP002588">
    <property type="protein sequence ID" value="AEA47579.1"/>
    <property type="molecule type" value="Genomic_DNA"/>
</dbReference>
<reference evidence="1 2" key="1">
    <citation type="submission" date="2011-03" db="EMBL/GenBank/DDBJ databases">
        <title>The complete genome of Archaeoglobus veneficus SNP6.</title>
        <authorList>
            <consortium name="US DOE Joint Genome Institute (JGI-PGF)"/>
            <person name="Lucas S."/>
            <person name="Copeland A."/>
            <person name="Lapidus A."/>
            <person name="Bruce D."/>
            <person name="Goodwin L."/>
            <person name="Pitluck S."/>
            <person name="Kyrpides N."/>
            <person name="Mavromatis K."/>
            <person name="Pagani I."/>
            <person name="Ivanova N."/>
            <person name="Mikhailova N."/>
            <person name="Lu M."/>
            <person name="Detter J.C."/>
            <person name="Tapia R."/>
            <person name="Han C."/>
            <person name="Land M."/>
            <person name="Hauser L."/>
            <person name="Markowitz V."/>
            <person name="Cheng J.-F."/>
            <person name="Hugenholtz P."/>
            <person name="Woyke T."/>
            <person name="Wu D."/>
            <person name="Spring S."/>
            <person name="Brambilla E."/>
            <person name="Klenk H.-P."/>
            <person name="Eisen J.A."/>
        </authorList>
    </citation>
    <scope>NUCLEOTIDE SEQUENCE [LARGE SCALE GENOMIC DNA]</scope>
    <source>
        <strain>SNP6</strain>
    </source>
</reference>
<keyword evidence="2" id="KW-1185">Reference proteome</keyword>
<dbReference type="STRING" id="693661.Arcve_1579"/>
<proteinExistence type="predicted"/>
<dbReference type="GeneID" id="43002852"/>
<dbReference type="HOGENOM" id="CLU_3112865_0_0_2"/>